<dbReference type="GO" id="GO:0016301">
    <property type="term" value="F:kinase activity"/>
    <property type="evidence" value="ECO:0007669"/>
    <property type="project" value="UniProtKB-KW"/>
</dbReference>
<evidence type="ECO:0000313" key="4">
    <source>
        <dbReference type="EMBL" id="MTE15294.1"/>
    </source>
</evidence>
<evidence type="ECO:0000259" key="3">
    <source>
        <dbReference type="Pfam" id="PF03109"/>
    </source>
</evidence>
<dbReference type="InterPro" id="IPR004147">
    <property type="entry name" value="ABC1_dom"/>
</dbReference>
<evidence type="ECO:0000256" key="2">
    <source>
        <dbReference type="SAM" id="Phobius"/>
    </source>
</evidence>
<dbReference type="PANTHER" id="PTHR10566">
    <property type="entry name" value="CHAPERONE-ACTIVITY OF BC1 COMPLEX CABC1 -RELATED"/>
    <property type="match status" value="1"/>
</dbReference>
<proteinExistence type="inferred from homology"/>
<feature type="domain" description="ABC1 atypical kinase-like" evidence="3">
    <location>
        <begin position="184"/>
        <end position="425"/>
    </location>
</feature>
<dbReference type="SUPFAM" id="SSF56112">
    <property type="entry name" value="Protein kinase-like (PK-like)"/>
    <property type="match status" value="1"/>
</dbReference>
<gene>
    <name evidence="4" type="ORF">GLP40_21275</name>
</gene>
<keyword evidence="5" id="KW-1185">Reference proteome</keyword>
<keyword evidence="4" id="KW-0808">Transferase</keyword>
<dbReference type="CDD" id="cd05121">
    <property type="entry name" value="ABC1_ADCK3-like"/>
    <property type="match status" value="1"/>
</dbReference>
<feature type="transmembrane region" description="Helical" evidence="2">
    <location>
        <begin position="586"/>
        <end position="607"/>
    </location>
</feature>
<dbReference type="Proteomes" id="UP000432464">
    <property type="component" value="Unassembled WGS sequence"/>
</dbReference>
<dbReference type="InterPro" id="IPR050154">
    <property type="entry name" value="UbiB_kinase"/>
</dbReference>
<keyword evidence="2" id="KW-0472">Membrane</keyword>
<accession>A0A6I3L3S6</accession>
<evidence type="ECO:0000313" key="5">
    <source>
        <dbReference type="Proteomes" id="UP000432464"/>
    </source>
</evidence>
<dbReference type="AlphaFoldDB" id="A0A6I3L3S6"/>
<dbReference type="EMBL" id="WMBB01000010">
    <property type="protein sequence ID" value="MTE15294.1"/>
    <property type="molecule type" value="Genomic_DNA"/>
</dbReference>
<dbReference type="InterPro" id="IPR011009">
    <property type="entry name" value="Kinase-like_dom_sf"/>
</dbReference>
<protein>
    <submittedName>
        <fullName evidence="4">AarF/ABC1/UbiB kinase family protein</fullName>
    </submittedName>
</protein>
<dbReference type="PANTHER" id="PTHR10566:SF113">
    <property type="entry name" value="PROTEIN ACTIVITY OF BC1 COMPLEX KINASE 7, CHLOROPLASTIC"/>
    <property type="match status" value="1"/>
</dbReference>
<keyword evidence="4" id="KW-0418">Kinase</keyword>
<name>A0A6I3L3S6_9NOCA</name>
<dbReference type="RefSeq" id="WP_154789757.1">
    <property type="nucleotide sequence ID" value="NZ_WMBB01000010.1"/>
</dbReference>
<feature type="transmembrane region" description="Helical" evidence="2">
    <location>
        <begin position="627"/>
        <end position="645"/>
    </location>
</feature>
<evidence type="ECO:0000256" key="1">
    <source>
        <dbReference type="ARBA" id="ARBA00009670"/>
    </source>
</evidence>
<feature type="transmembrane region" description="Helical" evidence="2">
    <location>
        <begin position="32"/>
        <end position="50"/>
    </location>
</feature>
<comment type="caution">
    <text evidence="4">The sequence shown here is derived from an EMBL/GenBank/DDBJ whole genome shotgun (WGS) entry which is preliminary data.</text>
</comment>
<reference evidence="4 5" key="1">
    <citation type="submission" date="2019-11" db="EMBL/GenBank/DDBJ databases">
        <title>Nocardia sp. nov. CT2-14 isolated from soil.</title>
        <authorList>
            <person name="Kanchanasin P."/>
            <person name="Tanasupawat S."/>
            <person name="Yuki M."/>
            <person name="Kudo T."/>
        </authorList>
    </citation>
    <scope>NUCLEOTIDE SEQUENCE [LARGE SCALE GENOMIC DNA]</scope>
    <source>
        <strain evidence="4 5">CT2-14</strain>
    </source>
</reference>
<organism evidence="4 5">
    <name type="scientific">Nocardia aurantiaca</name>
    <dbReference type="NCBI Taxonomy" id="2675850"/>
    <lineage>
        <taxon>Bacteria</taxon>
        <taxon>Bacillati</taxon>
        <taxon>Actinomycetota</taxon>
        <taxon>Actinomycetes</taxon>
        <taxon>Mycobacteriales</taxon>
        <taxon>Nocardiaceae</taxon>
        <taxon>Nocardia</taxon>
    </lineage>
</organism>
<feature type="transmembrane region" description="Helical" evidence="2">
    <location>
        <begin position="70"/>
        <end position="88"/>
    </location>
</feature>
<comment type="similarity">
    <text evidence="1">Belongs to the protein kinase superfamily. ADCK protein kinase family.</text>
</comment>
<keyword evidence="2" id="KW-1133">Transmembrane helix</keyword>
<dbReference type="Pfam" id="PF03109">
    <property type="entry name" value="ABC1"/>
    <property type="match status" value="1"/>
</dbReference>
<sequence>MLVSVVIAIVATLVSVALISRIAQRVLGVRVGLVRATFAALVALGVELGFESQVVWKQSVNRLAFLPQQIGVILLVALLFLVVAEIVIPRGSITRPDQMMRAVRLRTQQARRGFQLSRVAVRHGIPGLARTGPNAGTPQERMEQAAALRAALEEAGVTFVKLGQILSTRQDLLPQEYIDELSHLQQRVGPVPWPDIAAVLAHELKDDPDKVFAAIDREPLAAASIAQVHRARLHTGEEVVLKVQRPGVGPVVERDLGIALSLARRLESSTVWGRSIGIGELTEGFAQALREELDFRIETRNMAALRATVSQHDTTPSIVVPKPYLDYSTERVLVMDFVPGKTLSSPDAVEGRSGAERNRIAAVLFESLLRQVMVDGVFHADPHPGNIVLLDNGGVALIDLGSVGRIDSELRANLSQFLMAVDRGNPELVCDTLLSFVVRPEFVDEDGLRRGIGRFMALHMTPGTSADITVFTDLVRLVAEYDLMVPGEVAGAFRAIGTLEGTLAAVAPDFDIVAQSREFANRQFTERLAPESLQAAVTDELLTVLPLLRRIPRHVDRIASSLEAGRVTVNVSLFADHRDRSVVTGLVNQVLLAFLGGIVGIMGVALLANPGGARITDALTLHEMFGYNLILVSAVLVLRVLYVVFGTRRE</sequence>
<keyword evidence="2" id="KW-0812">Transmembrane</keyword>
<feature type="transmembrane region" description="Helical" evidence="2">
    <location>
        <begin position="6"/>
        <end position="23"/>
    </location>
</feature>